<proteinExistence type="predicted"/>
<dbReference type="EMBL" id="FRAC01000024">
    <property type="protein sequence ID" value="SHL14825.1"/>
    <property type="molecule type" value="Genomic_DNA"/>
</dbReference>
<sequence>MSEIMRYEVNEEWAYSGIVEAGDFIFLSFCEGNVGQSIEAQVNGALDDMCRRLEIVGLSLESVVKVDVLMKDPWNIPIMEKVFKQRFIGKYPARKTISTEFANKGGVDGLQIQIDAIAYKGKIND</sequence>
<dbReference type="InterPro" id="IPR035959">
    <property type="entry name" value="RutC-like_sf"/>
</dbReference>
<dbReference type="InterPro" id="IPR006175">
    <property type="entry name" value="YjgF/YER057c/UK114"/>
</dbReference>
<reference evidence="1 2" key="1">
    <citation type="submission" date="2016-11" db="EMBL/GenBank/DDBJ databases">
        <authorList>
            <person name="Jaros S."/>
            <person name="Januszkiewicz K."/>
            <person name="Wedrychowicz H."/>
        </authorList>
    </citation>
    <scope>NUCLEOTIDE SEQUENCE [LARGE SCALE GENOMIC DNA]</scope>
    <source>
        <strain evidence="1 2">DSM 15929</strain>
    </source>
</reference>
<evidence type="ECO:0000313" key="1">
    <source>
        <dbReference type="EMBL" id="SHL14825.1"/>
    </source>
</evidence>
<dbReference type="OrthoDB" id="9796680at2"/>
<gene>
    <name evidence="1" type="ORF">SAMN02745136_04209</name>
</gene>
<accession>A0A1M6Y9Z0</accession>
<dbReference type="STRING" id="1121322.SAMN02745136_04209"/>
<protein>
    <submittedName>
        <fullName evidence="1">Enamine deaminase RidA, house cleaning of reactive enamine intermediates, YjgF/YER057c/UK114 family</fullName>
    </submittedName>
</protein>
<dbReference type="Gene3D" id="3.30.1330.40">
    <property type="entry name" value="RutC-like"/>
    <property type="match status" value="1"/>
</dbReference>
<dbReference type="CDD" id="cd00448">
    <property type="entry name" value="YjgF_YER057c_UK114_family"/>
    <property type="match status" value="1"/>
</dbReference>
<keyword evidence="2" id="KW-1185">Reference proteome</keyword>
<name>A0A1M6Y9Z0_9FIRM</name>
<organism evidence="1 2">
    <name type="scientific">Anaerocolumna jejuensis DSM 15929</name>
    <dbReference type="NCBI Taxonomy" id="1121322"/>
    <lineage>
        <taxon>Bacteria</taxon>
        <taxon>Bacillati</taxon>
        <taxon>Bacillota</taxon>
        <taxon>Clostridia</taxon>
        <taxon>Lachnospirales</taxon>
        <taxon>Lachnospiraceae</taxon>
        <taxon>Anaerocolumna</taxon>
    </lineage>
</organism>
<dbReference type="RefSeq" id="WP_073278900.1">
    <property type="nucleotide sequence ID" value="NZ_FRAC01000024.1"/>
</dbReference>
<dbReference type="AlphaFoldDB" id="A0A1M6Y9Z0"/>
<evidence type="ECO:0000313" key="2">
    <source>
        <dbReference type="Proteomes" id="UP000184386"/>
    </source>
</evidence>
<dbReference type="Pfam" id="PF01042">
    <property type="entry name" value="Ribonuc_L-PSP"/>
    <property type="match status" value="1"/>
</dbReference>
<dbReference type="SUPFAM" id="SSF55298">
    <property type="entry name" value="YjgF-like"/>
    <property type="match status" value="1"/>
</dbReference>
<dbReference type="Proteomes" id="UP000184386">
    <property type="component" value="Unassembled WGS sequence"/>
</dbReference>